<dbReference type="EMBL" id="JACEFO010001910">
    <property type="protein sequence ID" value="KAF8694304.1"/>
    <property type="molecule type" value="Genomic_DNA"/>
</dbReference>
<sequence length="31" mass="3608">MQHTMRDGEKVDGGMSYEMARVTWCLMAEED</sequence>
<gene>
    <name evidence="1" type="ORF">HU200_038445</name>
</gene>
<proteinExistence type="predicted"/>
<protein>
    <submittedName>
        <fullName evidence="1">Uncharacterized protein</fullName>
    </submittedName>
</protein>
<evidence type="ECO:0000313" key="1">
    <source>
        <dbReference type="EMBL" id="KAF8694304.1"/>
    </source>
</evidence>
<reference evidence="1" key="1">
    <citation type="submission" date="2020-07" db="EMBL/GenBank/DDBJ databases">
        <title>Genome sequence and genetic diversity analysis of an under-domesticated orphan crop, white fonio (Digitaria exilis).</title>
        <authorList>
            <person name="Bennetzen J.L."/>
            <person name="Chen S."/>
            <person name="Ma X."/>
            <person name="Wang X."/>
            <person name="Yssel A.E.J."/>
            <person name="Chaluvadi S.R."/>
            <person name="Johnson M."/>
            <person name="Gangashetty P."/>
            <person name="Hamidou F."/>
            <person name="Sanogo M.D."/>
            <person name="Zwaenepoel A."/>
            <person name="Wallace J."/>
            <person name="Van De Peer Y."/>
            <person name="Van Deynze A."/>
        </authorList>
    </citation>
    <scope>NUCLEOTIDE SEQUENCE</scope>
    <source>
        <tissue evidence="1">Leaves</tissue>
    </source>
</reference>
<dbReference type="AlphaFoldDB" id="A0A835EIH9"/>
<comment type="caution">
    <text evidence="1">The sequence shown here is derived from an EMBL/GenBank/DDBJ whole genome shotgun (WGS) entry which is preliminary data.</text>
</comment>
<name>A0A835EIH9_9POAL</name>
<organism evidence="1 2">
    <name type="scientific">Digitaria exilis</name>
    <dbReference type="NCBI Taxonomy" id="1010633"/>
    <lineage>
        <taxon>Eukaryota</taxon>
        <taxon>Viridiplantae</taxon>
        <taxon>Streptophyta</taxon>
        <taxon>Embryophyta</taxon>
        <taxon>Tracheophyta</taxon>
        <taxon>Spermatophyta</taxon>
        <taxon>Magnoliopsida</taxon>
        <taxon>Liliopsida</taxon>
        <taxon>Poales</taxon>
        <taxon>Poaceae</taxon>
        <taxon>PACMAD clade</taxon>
        <taxon>Panicoideae</taxon>
        <taxon>Panicodae</taxon>
        <taxon>Paniceae</taxon>
        <taxon>Anthephorinae</taxon>
        <taxon>Digitaria</taxon>
    </lineage>
</organism>
<accession>A0A835EIH9</accession>
<evidence type="ECO:0000313" key="2">
    <source>
        <dbReference type="Proteomes" id="UP000636709"/>
    </source>
</evidence>
<keyword evidence="2" id="KW-1185">Reference proteome</keyword>
<dbReference type="Proteomes" id="UP000636709">
    <property type="component" value="Unassembled WGS sequence"/>
</dbReference>